<dbReference type="InterPro" id="IPR038019">
    <property type="entry name" value="PRib_AMP_CycHydrolase_sf"/>
</dbReference>
<evidence type="ECO:0000256" key="5">
    <source>
        <dbReference type="ARBA" id="ARBA00005204"/>
    </source>
</evidence>
<keyword evidence="10 15" id="KW-0547">Nucleotide-binding</keyword>
<dbReference type="HAMAP" id="MF_01019">
    <property type="entry name" value="HisIE"/>
    <property type="match status" value="1"/>
</dbReference>
<evidence type="ECO:0000256" key="7">
    <source>
        <dbReference type="ARBA" id="ARBA00008299"/>
    </source>
</evidence>
<dbReference type="EMBL" id="VOXD01000025">
    <property type="protein sequence ID" value="TXF88255.1"/>
    <property type="molecule type" value="Genomic_DNA"/>
</dbReference>
<dbReference type="RefSeq" id="WP_147931708.1">
    <property type="nucleotide sequence ID" value="NZ_VOXD01000025.1"/>
</dbReference>
<dbReference type="GO" id="GO:0005737">
    <property type="term" value="C:cytoplasm"/>
    <property type="evidence" value="ECO:0007669"/>
    <property type="project" value="UniProtKB-SubCell"/>
</dbReference>
<feature type="region of interest" description="Phosphoribosyl-AMP cyclohydrolase" evidence="15">
    <location>
        <begin position="1"/>
        <end position="115"/>
    </location>
</feature>
<dbReference type="OrthoDB" id="9795769at2"/>
<dbReference type="SUPFAM" id="SSF141734">
    <property type="entry name" value="HisI-like"/>
    <property type="match status" value="1"/>
</dbReference>
<comment type="pathway">
    <text evidence="5 15">Amino-acid biosynthesis; L-histidine biosynthesis; L-histidine from 5-phospho-alpha-D-ribose 1-diphosphate: step 2/9.</text>
</comment>
<evidence type="ECO:0000256" key="12">
    <source>
        <dbReference type="ARBA" id="ARBA00022840"/>
    </source>
</evidence>
<dbReference type="GO" id="GO:0004636">
    <property type="term" value="F:phosphoribosyl-ATP diphosphatase activity"/>
    <property type="evidence" value="ECO:0007669"/>
    <property type="project" value="UniProtKB-UniRule"/>
</dbReference>
<comment type="catalytic activity">
    <reaction evidence="1 15">
        <text>1-(5-phospho-beta-D-ribosyl)-5'-AMP + H2O = 1-(5-phospho-beta-D-ribosyl)-5-[(5-phospho-beta-D-ribosylamino)methylideneamino]imidazole-4-carboxamide</text>
        <dbReference type="Rhea" id="RHEA:20049"/>
        <dbReference type="ChEBI" id="CHEBI:15377"/>
        <dbReference type="ChEBI" id="CHEBI:58435"/>
        <dbReference type="ChEBI" id="CHEBI:59457"/>
        <dbReference type="EC" id="3.5.4.19"/>
    </reaction>
</comment>
<dbReference type="NCBIfam" id="NF000768">
    <property type="entry name" value="PRK00051.1"/>
    <property type="match status" value="1"/>
</dbReference>
<dbReference type="CDD" id="cd11534">
    <property type="entry name" value="NTP-PPase_HisIE_like"/>
    <property type="match status" value="1"/>
</dbReference>
<dbReference type="NCBIfam" id="NF002747">
    <property type="entry name" value="PRK02759.1"/>
    <property type="match status" value="1"/>
</dbReference>
<dbReference type="FunFam" id="1.10.287.1080:FF:000002">
    <property type="entry name" value="Histidine biosynthesis bifunctional protein HisIE"/>
    <property type="match status" value="1"/>
</dbReference>
<evidence type="ECO:0000256" key="2">
    <source>
        <dbReference type="ARBA" id="ARBA00001460"/>
    </source>
</evidence>
<keyword evidence="8 15" id="KW-0963">Cytoplasm</keyword>
<dbReference type="UniPathway" id="UPA00031">
    <property type="reaction ID" value="UER00007"/>
</dbReference>
<evidence type="ECO:0000259" key="16">
    <source>
        <dbReference type="Pfam" id="PF01502"/>
    </source>
</evidence>
<evidence type="ECO:0000256" key="10">
    <source>
        <dbReference type="ARBA" id="ARBA00022741"/>
    </source>
</evidence>
<dbReference type="PANTHER" id="PTHR42945:SF9">
    <property type="entry name" value="HISTIDINE BIOSYNTHESIS BIFUNCTIONAL PROTEIN HISIE"/>
    <property type="match status" value="1"/>
</dbReference>
<comment type="catalytic activity">
    <reaction evidence="2 15">
        <text>1-(5-phospho-beta-D-ribosyl)-ATP + H2O = 1-(5-phospho-beta-D-ribosyl)-5'-AMP + diphosphate + H(+)</text>
        <dbReference type="Rhea" id="RHEA:22828"/>
        <dbReference type="ChEBI" id="CHEBI:15377"/>
        <dbReference type="ChEBI" id="CHEBI:15378"/>
        <dbReference type="ChEBI" id="CHEBI:33019"/>
        <dbReference type="ChEBI" id="CHEBI:59457"/>
        <dbReference type="ChEBI" id="CHEBI:73183"/>
        <dbReference type="EC" id="3.6.1.31"/>
    </reaction>
</comment>
<dbReference type="GO" id="GO:0000105">
    <property type="term" value="P:L-histidine biosynthetic process"/>
    <property type="evidence" value="ECO:0007669"/>
    <property type="project" value="UniProtKB-UniRule"/>
</dbReference>
<evidence type="ECO:0000256" key="4">
    <source>
        <dbReference type="ARBA" id="ARBA00005169"/>
    </source>
</evidence>
<evidence type="ECO:0000256" key="15">
    <source>
        <dbReference type="HAMAP-Rule" id="MF_01019"/>
    </source>
</evidence>
<keyword evidence="14 15" id="KW-0511">Multifunctional enzyme</keyword>
<keyword evidence="9 15" id="KW-0028">Amino-acid biosynthesis</keyword>
<dbReference type="GO" id="GO:0004635">
    <property type="term" value="F:phosphoribosyl-AMP cyclohydrolase activity"/>
    <property type="evidence" value="ECO:0007669"/>
    <property type="project" value="UniProtKB-UniRule"/>
</dbReference>
<evidence type="ECO:0000256" key="13">
    <source>
        <dbReference type="ARBA" id="ARBA00023102"/>
    </source>
</evidence>
<accession>A0A5C7FF87</accession>
<dbReference type="SUPFAM" id="SSF101386">
    <property type="entry name" value="all-alpha NTP pyrophosphatases"/>
    <property type="match status" value="1"/>
</dbReference>
<evidence type="ECO:0000256" key="9">
    <source>
        <dbReference type="ARBA" id="ARBA00022605"/>
    </source>
</evidence>
<dbReference type="NCBIfam" id="TIGR03188">
    <property type="entry name" value="histidine_hisI"/>
    <property type="match status" value="1"/>
</dbReference>
<dbReference type="InterPro" id="IPR021130">
    <property type="entry name" value="PRib-ATP_PPHydrolase-like"/>
</dbReference>
<dbReference type="GO" id="GO:0005524">
    <property type="term" value="F:ATP binding"/>
    <property type="evidence" value="ECO:0007669"/>
    <property type="project" value="UniProtKB-KW"/>
</dbReference>
<evidence type="ECO:0000256" key="3">
    <source>
        <dbReference type="ARBA" id="ARBA00004496"/>
    </source>
</evidence>
<name>A0A5C7FF87_9BACT</name>
<keyword evidence="11 15" id="KW-0378">Hydrolase</keyword>
<dbReference type="HAMAP" id="MF_01020">
    <property type="entry name" value="HisE"/>
    <property type="match status" value="1"/>
</dbReference>
<dbReference type="EC" id="3.6.1.31" evidence="15"/>
<evidence type="ECO:0000313" key="18">
    <source>
        <dbReference type="Proteomes" id="UP000321907"/>
    </source>
</evidence>
<dbReference type="Gene3D" id="1.10.287.1080">
    <property type="entry name" value="MazG-like"/>
    <property type="match status" value="1"/>
</dbReference>
<comment type="caution">
    <text evidence="17">The sequence shown here is derived from an EMBL/GenBank/DDBJ whole genome shotgun (WGS) entry which is preliminary data.</text>
</comment>
<dbReference type="Proteomes" id="UP000321907">
    <property type="component" value="Unassembled WGS sequence"/>
</dbReference>
<comment type="similarity">
    <text evidence="7 15">In the N-terminal section; belongs to the PRA-CH family.</text>
</comment>
<keyword evidence="13 15" id="KW-0368">Histidine biosynthesis</keyword>
<evidence type="ECO:0000256" key="1">
    <source>
        <dbReference type="ARBA" id="ARBA00000024"/>
    </source>
</evidence>
<dbReference type="InterPro" id="IPR023019">
    <property type="entry name" value="His_synth_HisIE"/>
</dbReference>
<feature type="region of interest" description="Phosphoribosyl-ATP pyrophosphohydrolase" evidence="15">
    <location>
        <begin position="116"/>
        <end position="204"/>
    </location>
</feature>
<dbReference type="InterPro" id="IPR002496">
    <property type="entry name" value="PRib_AMP_CycHydrolase_dom"/>
</dbReference>
<dbReference type="EC" id="3.5.4.19" evidence="15"/>
<dbReference type="Pfam" id="PF01502">
    <property type="entry name" value="PRA-CH"/>
    <property type="match status" value="1"/>
</dbReference>
<dbReference type="Gene3D" id="3.10.20.810">
    <property type="entry name" value="Phosphoribosyl-AMP cyclohydrolase"/>
    <property type="match status" value="1"/>
</dbReference>
<protein>
    <recommendedName>
        <fullName evidence="15">Histidine biosynthesis bifunctional protein HisIE</fullName>
    </recommendedName>
    <domain>
        <recommendedName>
            <fullName evidence="15">Phosphoribosyl-AMP cyclohydrolase</fullName>
            <shortName evidence="15">PRA-CH</shortName>
            <ecNumber evidence="15">3.5.4.19</ecNumber>
        </recommendedName>
    </domain>
    <domain>
        <recommendedName>
            <fullName evidence="15">Phosphoribosyl-ATP pyrophosphatase</fullName>
            <shortName evidence="15">PRA-PH</shortName>
            <ecNumber evidence="15">3.6.1.31</ecNumber>
        </recommendedName>
    </domain>
</protein>
<reference evidence="17 18" key="1">
    <citation type="submission" date="2019-08" db="EMBL/GenBank/DDBJ databases">
        <title>Lewinella sp. strain SSH13 Genome sequencing and assembly.</title>
        <authorList>
            <person name="Kim I."/>
        </authorList>
    </citation>
    <scope>NUCLEOTIDE SEQUENCE [LARGE SCALE GENOMIC DNA]</scope>
    <source>
        <strain evidence="17 18">SSH13</strain>
    </source>
</reference>
<evidence type="ECO:0000256" key="14">
    <source>
        <dbReference type="ARBA" id="ARBA00023268"/>
    </source>
</evidence>
<evidence type="ECO:0000256" key="6">
    <source>
        <dbReference type="ARBA" id="ARBA00007731"/>
    </source>
</evidence>
<dbReference type="FunFam" id="3.10.20.810:FF:000001">
    <property type="entry name" value="Histidine biosynthesis bifunctional protein HisIE"/>
    <property type="match status" value="1"/>
</dbReference>
<sequence length="204" mass="23103">MTISSDNIKELNFEKAANGLLPAIVQDADTRVVLMQGYMDREALEKTLSTNLVTFFSRSKQRLWTKGESSENFLHLVSAAADCDRDSILVQARPDGPTCHTGDDTCWNDVNQGEFFDHLERTIQHRRDNPSEKSYTSQLLARGINKVAQKVGEEAVELVIEAKDDDRDLFLGEAADLMYHYIVLLAAKGYNLEDVREVLRSRHK</sequence>
<feature type="domain" description="Phosphoribosyl-AMP cyclohydrolase" evidence="16">
    <location>
        <begin position="35"/>
        <end position="107"/>
    </location>
</feature>
<evidence type="ECO:0000256" key="11">
    <source>
        <dbReference type="ARBA" id="ARBA00022801"/>
    </source>
</evidence>
<gene>
    <name evidence="15" type="primary">hisI</name>
    <name evidence="15" type="synonym">hisIE</name>
    <name evidence="17" type="ORF">FUA23_15710</name>
</gene>
<evidence type="ECO:0000256" key="8">
    <source>
        <dbReference type="ARBA" id="ARBA00022490"/>
    </source>
</evidence>
<organism evidence="17 18">
    <name type="scientific">Neolewinella aurantiaca</name>
    <dbReference type="NCBI Taxonomy" id="2602767"/>
    <lineage>
        <taxon>Bacteria</taxon>
        <taxon>Pseudomonadati</taxon>
        <taxon>Bacteroidota</taxon>
        <taxon>Saprospiria</taxon>
        <taxon>Saprospirales</taxon>
        <taxon>Lewinellaceae</taxon>
        <taxon>Neolewinella</taxon>
    </lineage>
</organism>
<dbReference type="PANTHER" id="PTHR42945">
    <property type="entry name" value="HISTIDINE BIOSYNTHESIS BIFUNCTIONAL PROTEIN"/>
    <property type="match status" value="1"/>
</dbReference>
<comment type="pathway">
    <text evidence="4 15">Amino-acid biosynthesis; L-histidine biosynthesis; L-histidine from 5-phospho-alpha-D-ribose 1-diphosphate: step 3/9.</text>
</comment>
<evidence type="ECO:0000313" key="17">
    <source>
        <dbReference type="EMBL" id="TXF88255.1"/>
    </source>
</evidence>
<comment type="similarity">
    <text evidence="6 15">In the C-terminal section; belongs to the PRA-PH family.</text>
</comment>
<dbReference type="InterPro" id="IPR008179">
    <property type="entry name" value="HisE"/>
</dbReference>
<dbReference type="AlphaFoldDB" id="A0A5C7FF87"/>
<dbReference type="Pfam" id="PF01503">
    <property type="entry name" value="PRA-PH"/>
    <property type="match status" value="1"/>
</dbReference>
<proteinExistence type="inferred from homology"/>
<keyword evidence="12 15" id="KW-0067">ATP-binding</keyword>
<comment type="subcellular location">
    <subcellularLocation>
        <location evidence="3 15">Cytoplasm</location>
    </subcellularLocation>
</comment>
<keyword evidence="18" id="KW-1185">Reference proteome</keyword>